<dbReference type="RefSeq" id="XP_032816948.1">
    <property type="nucleotide sequence ID" value="XM_032961057.1"/>
</dbReference>
<dbReference type="KEGG" id="pmrn:116946151"/>
<dbReference type="InterPro" id="IPR058777">
    <property type="entry name" value="TXNDC11_thioredoxin"/>
</dbReference>
<evidence type="ECO:0000313" key="4">
    <source>
        <dbReference type="Proteomes" id="UP001318040"/>
    </source>
</evidence>
<dbReference type="Proteomes" id="UP001318040">
    <property type="component" value="Chromosome 26"/>
</dbReference>
<gene>
    <name evidence="5" type="primary">TXNDC11</name>
</gene>
<keyword evidence="2" id="KW-0472">Membrane</keyword>
<feature type="transmembrane region" description="Helical" evidence="2">
    <location>
        <begin position="22"/>
        <end position="45"/>
    </location>
</feature>
<dbReference type="CDD" id="cd02995">
    <property type="entry name" value="PDI_a_PDI_a'_C"/>
    <property type="match status" value="1"/>
</dbReference>
<reference evidence="5" key="1">
    <citation type="submission" date="2025-08" db="UniProtKB">
        <authorList>
            <consortium name="RefSeq"/>
        </authorList>
    </citation>
    <scope>IDENTIFICATION</scope>
    <source>
        <tissue evidence="5">Sperm</tissue>
    </source>
</reference>
<dbReference type="Pfam" id="PF00085">
    <property type="entry name" value="Thioredoxin"/>
    <property type="match status" value="2"/>
</dbReference>
<evidence type="ECO:0000256" key="2">
    <source>
        <dbReference type="SAM" id="Phobius"/>
    </source>
</evidence>
<keyword evidence="2" id="KW-0812">Transmembrane</keyword>
<dbReference type="PANTHER" id="PTHR46497">
    <property type="entry name" value="THIOREDOXIN DOMAIN-CONTAINING PROTEIN 11"/>
    <property type="match status" value="1"/>
</dbReference>
<dbReference type="SUPFAM" id="SSF52833">
    <property type="entry name" value="Thioredoxin-like"/>
    <property type="match status" value="2"/>
</dbReference>
<dbReference type="Gene3D" id="3.40.30.10">
    <property type="entry name" value="Glutaredoxin"/>
    <property type="match status" value="2"/>
</dbReference>
<dbReference type="PROSITE" id="PS51352">
    <property type="entry name" value="THIOREDOXIN_2"/>
    <property type="match status" value="1"/>
</dbReference>
<protein>
    <submittedName>
        <fullName evidence="5">Thioredoxin domain-containing protein 11 isoform X1</fullName>
    </submittedName>
</protein>
<evidence type="ECO:0000259" key="3">
    <source>
        <dbReference type="PROSITE" id="PS51352"/>
    </source>
</evidence>
<dbReference type="InterPro" id="IPR052792">
    <property type="entry name" value="Thioredoxin_dom-contain_11"/>
</dbReference>
<dbReference type="Pfam" id="PF26234">
    <property type="entry name" value="TXNDC11_2nd"/>
    <property type="match status" value="2"/>
</dbReference>
<feature type="region of interest" description="Disordered" evidence="1">
    <location>
        <begin position="699"/>
        <end position="721"/>
    </location>
</feature>
<name>A0AAJ7THX0_PETMA</name>
<dbReference type="InterPro" id="IPR013766">
    <property type="entry name" value="Thioredoxin_domain"/>
</dbReference>
<proteinExistence type="predicted"/>
<dbReference type="CTD" id="51061"/>
<sequence>MRAGAGPEERVEPRAEPLWSRMGGPALCGLAALAAATAILLLAVVHSRGGSVEREAWPAAPLFRGASRVVDLPLGQLDWAERLRGDAEVCVLVLYAPWCARCVRAVPHVDRVAHALAGQVLFIAVNCWWPKGRCRREMSFSFFPAIHIYHTGLGPIPYEGPLLASYLQAFVERVMVPVTHVATPRHLLDFLATSEPGILGFFEFNASPQPPGYLEFYRAALLSLQRDGTAPLRFGVLTSGGVAQLAGLVRSGSVCMPRLFNSTAVFTEIGAGATAETLYRWAAGARQPPPLKWLRPSGRKSLLLNTELRKGPALILFLPFRPLRSDGHELLHMAEELALEYHNCECSDAVSLLTKHLRGKQRGASPEPAATLAPCCSCLLPRPLRPSGRPLVACELCTLPPVPSCPVGLPALAALPPAAGGRATCDGLRAQDGYGTRRFSLCCRRLGRAEPGSQTGAGVPGPLAGGLGGGSCDGAGAVPVLRGLRCRTNRTLRFYAMDSELHWELAERLGAPSPPAPSPLTFVTIVSVEQEQHHVLRHNHTVNRTQLVEFVEEFSRHHSGLQRHLSSGCGVARPPPTSARPPLVMEVTTTTFHELVLDPAKDVLLLYYTTWCGLCSTLSHRYLQLASQLRHNGHLRIARINGDTNDLPWEFVVERYPTLLLFPAHRKDMSVRYPDEAPYSLPELGRFLVRHASGAARERLAASTSSGEQQQQQQQARPPHARLAALTTRTTITCIALKPHSLAPLFITRVALTHSLSQHSPLDNARSTSLQYHSTLSLIHTRSRSLTLIHTLALSHPGT</sequence>
<keyword evidence="2" id="KW-1133">Transmembrane helix</keyword>
<organism evidence="4 5">
    <name type="scientific">Petromyzon marinus</name>
    <name type="common">Sea lamprey</name>
    <dbReference type="NCBI Taxonomy" id="7757"/>
    <lineage>
        <taxon>Eukaryota</taxon>
        <taxon>Metazoa</taxon>
        <taxon>Chordata</taxon>
        <taxon>Craniata</taxon>
        <taxon>Vertebrata</taxon>
        <taxon>Cyclostomata</taxon>
        <taxon>Hyperoartia</taxon>
        <taxon>Petromyzontiformes</taxon>
        <taxon>Petromyzontidae</taxon>
        <taxon>Petromyzon</taxon>
    </lineage>
</organism>
<evidence type="ECO:0000313" key="5">
    <source>
        <dbReference type="RefSeq" id="XP_032816948.1"/>
    </source>
</evidence>
<accession>A0AAJ7THX0</accession>
<evidence type="ECO:0000256" key="1">
    <source>
        <dbReference type="SAM" id="MobiDB-lite"/>
    </source>
</evidence>
<dbReference type="InterPro" id="IPR036249">
    <property type="entry name" value="Thioredoxin-like_sf"/>
</dbReference>
<dbReference type="AlphaFoldDB" id="A0AAJ7THX0"/>
<keyword evidence="4" id="KW-1185">Reference proteome</keyword>
<feature type="domain" description="Thioredoxin" evidence="3">
    <location>
        <begin position="574"/>
        <end position="693"/>
    </location>
</feature>
<feature type="compositionally biased region" description="Low complexity" evidence="1">
    <location>
        <begin position="709"/>
        <end position="721"/>
    </location>
</feature>
<dbReference type="PANTHER" id="PTHR46497:SF1">
    <property type="entry name" value="THIOREDOXIN DOMAIN-CONTAINING PROTEIN 11"/>
    <property type="match status" value="1"/>
</dbReference>